<evidence type="ECO:0000259" key="3">
    <source>
        <dbReference type="Pfam" id="PF05368"/>
    </source>
</evidence>
<gene>
    <name evidence="4" type="ORF">NA57DRAFT_67701</name>
</gene>
<dbReference type="EMBL" id="ML978130">
    <property type="protein sequence ID" value="KAF2096121.1"/>
    <property type="molecule type" value="Genomic_DNA"/>
</dbReference>
<dbReference type="Proteomes" id="UP000799772">
    <property type="component" value="Unassembled WGS sequence"/>
</dbReference>
<dbReference type="PANTHER" id="PTHR47706:SF9">
    <property type="entry name" value="NMRA-LIKE DOMAIN-CONTAINING PROTEIN-RELATED"/>
    <property type="match status" value="1"/>
</dbReference>
<evidence type="ECO:0000313" key="5">
    <source>
        <dbReference type="Proteomes" id="UP000799772"/>
    </source>
</evidence>
<dbReference type="Gene3D" id="3.90.25.10">
    <property type="entry name" value="UDP-galactose 4-epimerase, domain 1"/>
    <property type="match status" value="1"/>
</dbReference>
<evidence type="ECO:0000256" key="2">
    <source>
        <dbReference type="ARBA" id="ARBA00023002"/>
    </source>
</evidence>
<comment type="caution">
    <text evidence="4">The sequence shown here is derived from an EMBL/GenBank/DDBJ whole genome shotgun (WGS) entry which is preliminary data.</text>
</comment>
<keyword evidence="5" id="KW-1185">Reference proteome</keyword>
<evidence type="ECO:0000256" key="1">
    <source>
        <dbReference type="ARBA" id="ARBA00022857"/>
    </source>
</evidence>
<dbReference type="SUPFAM" id="SSF51735">
    <property type="entry name" value="NAD(P)-binding Rossmann-fold domains"/>
    <property type="match status" value="1"/>
</dbReference>
<dbReference type="Gene3D" id="3.40.50.720">
    <property type="entry name" value="NAD(P)-binding Rossmann-like Domain"/>
    <property type="match status" value="1"/>
</dbReference>
<accession>A0A9P4IDA3</accession>
<feature type="domain" description="NmrA-like" evidence="3">
    <location>
        <begin position="5"/>
        <end position="248"/>
    </location>
</feature>
<dbReference type="OrthoDB" id="419598at2759"/>
<reference evidence="4" key="1">
    <citation type="journal article" date="2020" name="Stud. Mycol.">
        <title>101 Dothideomycetes genomes: a test case for predicting lifestyles and emergence of pathogens.</title>
        <authorList>
            <person name="Haridas S."/>
            <person name="Albert R."/>
            <person name="Binder M."/>
            <person name="Bloem J."/>
            <person name="Labutti K."/>
            <person name="Salamov A."/>
            <person name="Andreopoulos B."/>
            <person name="Baker S."/>
            <person name="Barry K."/>
            <person name="Bills G."/>
            <person name="Bluhm B."/>
            <person name="Cannon C."/>
            <person name="Castanera R."/>
            <person name="Culley D."/>
            <person name="Daum C."/>
            <person name="Ezra D."/>
            <person name="Gonzalez J."/>
            <person name="Henrissat B."/>
            <person name="Kuo A."/>
            <person name="Liang C."/>
            <person name="Lipzen A."/>
            <person name="Lutzoni F."/>
            <person name="Magnuson J."/>
            <person name="Mondo S."/>
            <person name="Nolan M."/>
            <person name="Ohm R."/>
            <person name="Pangilinan J."/>
            <person name="Park H.-J."/>
            <person name="Ramirez L."/>
            <person name="Alfaro M."/>
            <person name="Sun H."/>
            <person name="Tritt A."/>
            <person name="Yoshinaga Y."/>
            <person name="Zwiers L.-H."/>
            <person name="Turgeon B."/>
            <person name="Goodwin S."/>
            <person name="Spatafora J."/>
            <person name="Crous P."/>
            <person name="Grigoriev I."/>
        </authorList>
    </citation>
    <scope>NUCLEOTIDE SEQUENCE</scope>
    <source>
        <strain evidence="4">CBS 133067</strain>
    </source>
</reference>
<dbReference type="Pfam" id="PF05368">
    <property type="entry name" value="NmrA"/>
    <property type="match status" value="1"/>
</dbReference>
<dbReference type="AlphaFoldDB" id="A0A9P4IDA3"/>
<evidence type="ECO:0000313" key="4">
    <source>
        <dbReference type="EMBL" id="KAF2096121.1"/>
    </source>
</evidence>
<keyword evidence="2" id="KW-0560">Oxidoreductase</keyword>
<dbReference type="PANTHER" id="PTHR47706">
    <property type="entry name" value="NMRA-LIKE FAMILY PROTEIN"/>
    <property type="match status" value="1"/>
</dbReference>
<protein>
    <submittedName>
        <fullName evidence="4">NAD(P)-binding protein</fullName>
    </submittedName>
</protein>
<proteinExistence type="predicted"/>
<sequence length="312" mass="35037">MSARIVAIAGVNGKLATLIVKHLLENYPEIKIHGIARSPEKVDAALRDSPNVEIFEASASNTSALRQGLKGAEAAICCYLGNNELMTEGQKTLIDACIDEKVARYIASDWSFDYRGLELGDHPTKDPMIHINAYLEEKEKSRKIKAVHVLNGSFMEVVMGPFNPFFQPKAQVYQYWGTGDEPMEMTTYSDAAVFTAEIAADPSAVGFLNTIRVLGDRKSAKQVAEAYERVYEEKLELECLGSMDDLKSKMTATFQQVPEEPYKWIAMYYLFHMCSGKLWLKPLHTSRYPGVKPRDVEAYFKSRSKESLSSLH</sequence>
<dbReference type="GO" id="GO:0016491">
    <property type="term" value="F:oxidoreductase activity"/>
    <property type="evidence" value="ECO:0007669"/>
    <property type="project" value="UniProtKB-KW"/>
</dbReference>
<name>A0A9P4IDA3_9PEZI</name>
<dbReference type="InterPro" id="IPR051609">
    <property type="entry name" value="NmrA/Isoflavone_reductase-like"/>
</dbReference>
<dbReference type="InterPro" id="IPR036291">
    <property type="entry name" value="NAD(P)-bd_dom_sf"/>
</dbReference>
<organism evidence="4 5">
    <name type="scientific">Rhizodiscina lignyota</name>
    <dbReference type="NCBI Taxonomy" id="1504668"/>
    <lineage>
        <taxon>Eukaryota</taxon>
        <taxon>Fungi</taxon>
        <taxon>Dikarya</taxon>
        <taxon>Ascomycota</taxon>
        <taxon>Pezizomycotina</taxon>
        <taxon>Dothideomycetes</taxon>
        <taxon>Pleosporomycetidae</taxon>
        <taxon>Aulographales</taxon>
        <taxon>Rhizodiscinaceae</taxon>
        <taxon>Rhizodiscina</taxon>
    </lineage>
</organism>
<dbReference type="InterPro" id="IPR008030">
    <property type="entry name" value="NmrA-like"/>
</dbReference>
<keyword evidence="1" id="KW-0521">NADP</keyword>